<dbReference type="Gene3D" id="3.30.450.40">
    <property type="match status" value="1"/>
</dbReference>
<protein>
    <recommendedName>
        <fullName evidence="5">Heat-inducible transcription repressor HrcA</fullName>
    </recommendedName>
</protein>
<evidence type="ECO:0000313" key="7">
    <source>
        <dbReference type="EMBL" id="MBO8426777.1"/>
    </source>
</evidence>
<evidence type="ECO:0000256" key="1">
    <source>
        <dbReference type="ARBA" id="ARBA00022491"/>
    </source>
</evidence>
<dbReference type="NCBIfam" id="TIGR00331">
    <property type="entry name" value="hrcA"/>
    <property type="match status" value="1"/>
</dbReference>
<dbReference type="SUPFAM" id="SSF46785">
    <property type="entry name" value="Winged helix' DNA-binding domain"/>
    <property type="match status" value="1"/>
</dbReference>
<dbReference type="HAMAP" id="MF_00081">
    <property type="entry name" value="HrcA"/>
    <property type="match status" value="1"/>
</dbReference>
<keyword evidence="4 5" id="KW-0804">Transcription</keyword>
<evidence type="ECO:0000259" key="6">
    <source>
        <dbReference type="Pfam" id="PF01628"/>
    </source>
</evidence>
<evidence type="ECO:0000256" key="3">
    <source>
        <dbReference type="ARBA" id="ARBA00023016"/>
    </source>
</evidence>
<dbReference type="Proteomes" id="UP000823634">
    <property type="component" value="Unassembled WGS sequence"/>
</dbReference>
<evidence type="ECO:0000313" key="8">
    <source>
        <dbReference type="Proteomes" id="UP000823634"/>
    </source>
</evidence>
<accession>A0A9D9DGZ3</accession>
<gene>
    <name evidence="5 7" type="primary">hrcA</name>
    <name evidence="7" type="ORF">IAC61_05660</name>
</gene>
<dbReference type="PANTHER" id="PTHR34824:SF1">
    <property type="entry name" value="HEAT-INDUCIBLE TRANSCRIPTION REPRESSOR HRCA"/>
    <property type="match status" value="1"/>
</dbReference>
<dbReference type="GO" id="GO:0045892">
    <property type="term" value="P:negative regulation of DNA-templated transcription"/>
    <property type="evidence" value="ECO:0007669"/>
    <property type="project" value="UniProtKB-UniRule"/>
</dbReference>
<dbReference type="InterPro" id="IPR036390">
    <property type="entry name" value="WH_DNA-bd_sf"/>
</dbReference>
<dbReference type="GO" id="GO:0003677">
    <property type="term" value="F:DNA binding"/>
    <property type="evidence" value="ECO:0007669"/>
    <property type="project" value="InterPro"/>
</dbReference>
<dbReference type="Pfam" id="PF01628">
    <property type="entry name" value="HrcA"/>
    <property type="match status" value="1"/>
</dbReference>
<evidence type="ECO:0000256" key="2">
    <source>
        <dbReference type="ARBA" id="ARBA00023015"/>
    </source>
</evidence>
<keyword evidence="3 5" id="KW-0346">Stress response</keyword>
<reference evidence="7" key="1">
    <citation type="submission" date="2020-10" db="EMBL/GenBank/DDBJ databases">
        <authorList>
            <person name="Gilroy R."/>
        </authorList>
    </citation>
    <scope>NUCLEOTIDE SEQUENCE</scope>
    <source>
        <strain evidence="7">17113</strain>
    </source>
</reference>
<dbReference type="Gene3D" id="1.10.10.10">
    <property type="entry name" value="Winged helix-like DNA-binding domain superfamily/Winged helix DNA-binding domain"/>
    <property type="match status" value="1"/>
</dbReference>
<sequence length="354" mass="39159">MDRRDTILKLIVEHFIKTAMPVGSQTLLEEYKLDCSSATIRNEMNALEKEGLLEKPHASSGRVPSKLGYEYYVERLRDDRIDDSVKYAIQSVLDKRAQSVEEVIRQSCEILSNMTNLASVVLGPKVSEERLVSIQVIPLNGQTATAVFVTDQGYVENKTFILDESVSMDDVKKTVENLNLRLQGTPISELVGKMEAMRPALTDYMVGQDVIYQAIFSAFLKFASSRMSLYGKSNLLSQPEYQADASKLRQLLGLLDSPEELRHVLSESADAGDLKIKIGGEDGGIEDVGVVSAEVRTPGGQSASISLLGPKRMDYDKAMGLLSYVAEQLDRYFQGEAGIKKGESQCQKKKTKAK</sequence>
<dbReference type="InterPro" id="IPR036388">
    <property type="entry name" value="WH-like_DNA-bd_sf"/>
</dbReference>
<feature type="domain" description="Heat-inducible transcription repressor HrcA C-terminal" evidence="6">
    <location>
        <begin position="101"/>
        <end position="319"/>
    </location>
</feature>
<dbReference type="InterPro" id="IPR029016">
    <property type="entry name" value="GAF-like_dom_sf"/>
</dbReference>
<dbReference type="EMBL" id="JADINA010000036">
    <property type="protein sequence ID" value="MBO8426777.1"/>
    <property type="molecule type" value="Genomic_DNA"/>
</dbReference>
<organism evidence="7 8">
    <name type="scientific">Candidatus Alloenteromonas pullistercoris</name>
    <dbReference type="NCBI Taxonomy" id="2840785"/>
    <lineage>
        <taxon>Bacteria</taxon>
        <taxon>Bacillati</taxon>
        <taxon>Bacillota</taxon>
        <taxon>Bacillota incertae sedis</taxon>
        <taxon>Candidatus Alloenteromonas</taxon>
    </lineage>
</organism>
<dbReference type="SUPFAM" id="SSF55781">
    <property type="entry name" value="GAF domain-like"/>
    <property type="match status" value="1"/>
</dbReference>
<keyword evidence="1 5" id="KW-0678">Repressor</keyword>
<dbReference type="InterPro" id="IPR002571">
    <property type="entry name" value="HrcA"/>
</dbReference>
<dbReference type="InterPro" id="IPR023120">
    <property type="entry name" value="WHTH_transcript_rep_HrcA_IDD"/>
</dbReference>
<dbReference type="InterPro" id="IPR021153">
    <property type="entry name" value="HrcA_C"/>
</dbReference>
<dbReference type="AlphaFoldDB" id="A0A9D9DGZ3"/>
<evidence type="ECO:0000256" key="5">
    <source>
        <dbReference type="HAMAP-Rule" id="MF_00081"/>
    </source>
</evidence>
<evidence type="ECO:0000256" key="4">
    <source>
        <dbReference type="ARBA" id="ARBA00023163"/>
    </source>
</evidence>
<dbReference type="Gene3D" id="3.30.390.60">
    <property type="entry name" value="Heat-inducible transcription repressor hrca homolog, domain 3"/>
    <property type="match status" value="1"/>
</dbReference>
<comment type="similarity">
    <text evidence="5">Belongs to the HrcA family.</text>
</comment>
<reference evidence="7" key="2">
    <citation type="journal article" date="2021" name="PeerJ">
        <title>Extensive microbial diversity within the chicken gut microbiome revealed by metagenomics and culture.</title>
        <authorList>
            <person name="Gilroy R."/>
            <person name="Ravi A."/>
            <person name="Getino M."/>
            <person name="Pursley I."/>
            <person name="Horton D.L."/>
            <person name="Alikhan N.F."/>
            <person name="Baker D."/>
            <person name="Gharbi K."/>
            <person name="Hall N."/>
            <person name="Watson M."/>
            <person name="Adriaenssens E.M."/>
            <person name="Foster-Nyarko E."/>
            <person name="Jarju S."/>
            <person name="Secka A."/>
            <person name="Antonio M."/>
            <person name="Oren A."/>
            <person name="Chaudhuri R.R."/>
            <person name="La Ragione R."/>
            <person name="Hildebrand F."/>
            <person name="Pallen M.J."/>
        </authorList>
    </citation>
    <scope>NUCLEOTIDE SEQUENCE</scope>
    <source>
        <strain evidence="7">17113</strain>
    </source>
</reference>
<dbReference type="PIRSF" id="PIRSF005485">
    <property type="entry name" value="HrcA"/>
    <property type="match status" value="1"/>
</dbReference>
<comment type="function">
    <text evidence="5">Negative regulator of class I heat shock genes (grpE-dnaK-dnaJ and groELS operons). Prevents heat-shock induction of these operons.</text>
</comment>
<name>A0A9D9DGZ3_9FIRM</name>
<dbReference type="PANTHER" id="PTHR34824">
    <property type="entry name" value="HEAT-INDUCIBLE TRANSCRIPTION REPRESSOR HRCA"/>
    <property type="match status" value="1"/>
</dbReference>
<proteinExistence type="inferred from homology"/>
<comment type="caution">
    <text evidence="7">The sequence shown here is derived from an EMBL/GenBank/DDBJ whole genome shotgun (WGS) entry which is preliminary data.</text>
</comment>
<keyword evidence="2 5" id="KW-0805">Transcription regulation</keyword>